<reference evidence="1" key="1">
    <citation type="submission" date="2023-06" db="EMBL/GenBank/DDBJ databases">
        <title>Genome-scale phylogeny and comparative genomics of the fungal order Sordariales.</title>
        <authorList>
            <consortium name="Lawrence Berkeley National Laboratory"/>
            <person name="Hensen N."/>
            <person name="Bonometti L."/>
            <person name="Westerberg I."/>
            <person name="Brannstrom I.O."/>
            <person name="Guillou S."/>
            <person name="Cros-Aarteil S."/>
            <person name="Calhoun S."/>
            <person name="Haridas S."/>
            <person name="Kuo A."/>
            <person name="Mondo S."/>
            <person name="Pangilinan J."/>
            <person name="Riley R."/>
            <person name="LaButti K."/>
            <person name="Andreopoulos B."/>
            <person name="Lipzen A."/>
            <person name="Chen C."/>
            <person name="Yanf M."/>
            <person name="Daum C."/>
            <person name="Ng V."/>
            <person name="Clum A."/>
            <person name="Steindorff A."/>
            <person name="Ohm R."/>
            <person name="Martin F."/>
            <person name="Silar P."/>
            <person name="Natvig D."/>
            <person name="Lalanne C."/>
            <person name="Gautier V."/>
            <person name="Ament-velasquez S.L."/>
            <person name="Kruys A."/>
            <person name="Hutchinson M.I."/>
            <person name="Powell A.J."/>
            <person name="Barry K."/>
            <person name="Miller A.N."/>
            <person name="Grigoriev I.V."/>
            <person name="Debuchy R."/>
            <person name="Gladieux P."/>
            <person name="Thoren M.H."/>
            <person name="Johannesson H."/>
        </authorList>
    </citation>
    <scope>NUCLEOTIDE SEQUENCE</scope>
    <source>
        <strain evidence="1">SMH2392-1A</strain>
    </source>
</reference>
<organism evidence="1 2">
    <name type="scientific">Lasiosphaeria miniovina</name>
    <dbReference type="NCBI Taxonomy" id="1954250"/>
    <lineage>
        <taxon>Eukaryota</taxon>
        <taxon>Fungi</taxon>
        <taxon>Dikarya</taxon>
        <taxon>Ascomycota</taxon>
        <taxon>Pezizomycotina</taxon>
        <taxon>Sordariomycetes</taxon>
        <taxon>Sordariomycetidae</taxon>
        <taxon>Sordariales</taxon>
        <taxon>Lasiosphaeriaceae</taxon>
        <taxon>Lasiosphaeria</taxon>
    </lineage>
</organism>
<dbReference type="EMBL" id="JAUIRO010000003">
    <property type="protein sequence ID" value="KAK0723266.1"/>
    <property type="molecule type" value="Genomic_DNA"/>
</dbReference>
<dbReference type="AlphaFoldDB" id="A0AA40AWD3"/>
<accession>A0AA40AWD3</accession>
<dbReference type="RefSeq" id="XP_060299190.1">
    <property type="nucleotide sequence ID" value="XM_060441781.1"/>
</dbReference>
<evidence type="ECO:0000313" key="1">
    <source>
        <dbReference type="EMBL" id="KAK0723266.1"/>
    </source>
</evidence>
<evidence type="ECO:0000313" key="2">
    <source>
        <dbReference type="Proteomes" id="UP001172101"/>
    </source>
</evidence>
<gene>
    <name evidence="1" type="ORF">B0T26DRAFT_705934</name>
</gene>
<dbReference type="GeneID" id="85325051"/>
<dbReference type="Proteomes" id="UP001172101">
    <property type="component" value="Unassembled WGS sequence"/>
</dbReference>
<proteinExistence type="predicted"/>
<name>A0AA40AWD3_9PEZI</name>
<comment type="caution">
    <text evidence="1">The sequence shown here is derived from an EMBL/GenBank/DDBJ whole genome shotgun (WGS) entry which is preliminary data.</text>
</comment>
<keyword evidence="2" id="KW-1185">Reference proteome</keyword>
<sequence length="190" mass="21359">MAMPETSRLKQTEIRITIGVEFGIEFTTVTYLSISSYILEGLNLANGIRVIQNWPKTESQKVPSEISYSPSPRGCHQWGYDIDHNSRVQKFLRAGLDATNKLKELESFSEKVYDAASFDSKDFIAGDLPRHIAKTPDSIIEDFFELLIEKIHDNICNEIGRLAFDKVPTDLVFTYPAVSLLLCGGTILLV</sequence>
<protein>
    <submittedName>
        <fullName evidence="1">Uncharacterized protein</fullName>
    </submittedName>
</protein>